<evidence type="ECO:0000313" key="4">
    <source>
        <dbReference type="Proteomes" id="UP000644610"/>
    </source>
</evidence>
<proteinExistence type="predicted"/>
<evidence type="ECO:0000256" key="2">
    <source>
        <dbReference type="SAM" id="Phobius"/>
    </source>
</evidence>
<feature type="transmembrane region" description="Helical" evidence="2">
    <location>
        <begin position="72"/>
        <end position="94"/>
    </location>
</feature>
<gene>
    <name evidence="3" type="ORF">Psi02_57720</name>
</gene>
<feature type="region of interest" description="Disordered" evidence="1">
    <location>
        <begin position="185"/>
        <end position="236"/>
    </location>
</feature>
<keyword evidence="2" id="KW-1133">Transmembrane helix</keyword>
<feature type="transmembrane region" description="Helical" evidence="2">
    <location>
        <begin position="130"/>
        <end position="151"/>
    </location>
</feature>
<feature type="compositionally biased region" description="Basic and acidic residues" evidence="1">
    <location>
        <begin position="189"/>
        <end position="219"/>
    </location>
</feature>
<sequence length="264" mass="28271">MPPCGRPFLSYIRAMLTPLRLIRRSIGLLIGLGALSCALTLLYLGSSAVMSIGGSCGSGGPYVVETPCPTGISWIVPVSIVGGLAALGVYAANLLPVGPRLVVLAWPALFLSLGWAFLDSAIDPELGVEWGFMVCAVVFILMGGLPLLLLAKRDAARRVFWGVAPPEAAPPGNVPRPGEVRWITSVELPGDHDRDRDRDRDRGREREREQEWDGHDHRPSAPASAEPSPPSGLVGELERLAALREAGRLDEAEYSAAKKRLLNG</sequence>
<name>A0A8J3UNU3_9ACTN</name>
<evidence type="ECO:0000313" key="3">
    <source>
        <dbReference type="EMBL" id="GII49348.1"/>
    </source>
</evidence>
<feature type="transmembrane region" description="Helical" evidence="2">
    <location>
        <begin position="21"/>
        <end position="44"/>
    </location>
</feature>
<evidence type="ECO:0000256" key="1">
    <source>
        <dbReference type="SAM" id="MobiDB-lite"/>
    </source>
</evidence>
<keyword evidence="2" id="KW-0472">Membrane</keyword>
<dbReference type="Proteomes" id="UP000644610">
    <property type="component" value="Unassembled WGS sequence"/>
</dbReference>
<protein>
    <recommendedName>
        <fullName evidence="5">SHOCT domain-containing protein</fullName>
    </recommendedName>
</protein>
<keyword evidence="4" id="KW-1185">Reference proteome</keyword>
<dbReference type="EMBL" id="BOOQ01000041">
    <property type="protein sequence ID" value="GII49348.1"/>
    <property type="molecule type" value="Genomic_DNA"/>
</dbReference>
<feature type="transmembrane region" description="Helical" evidence="2">
    <location>
        <begin position="101"/>
        <end position="118"/>
    </location>
</feature>
<accession>A0A8J3UNU3</accession>
<comment type="caution">
    <text evidence="3">The sequence shown here is derived from an EMBL/GenBank/DDBJ whole genome shotgun (WGS) entry which is preliminary data.</text>
</comment>
<dbReference type="AlphaFoldDB" id="A0A8J3UNU3"/>
<organism evidence="3 4">
    <name type="scientific">Planotetraspora silvatica</name>
    <dbReference type="NCBI Taxonomy" id="234614"/>
    <lineage>
        <taxon>Bacteria</taxon>
        <taxon>Bacillati</taxon>
        <taxon>Actinomycetota</taxon>
        <taxon>Actinomycetes</taxon>
        <taxon>Streptosporangiales</taxon>
        <taxon>Streptosporangiaceae</taxon>
        <taxon>Planotetraspora</taxon>
    </lineage>
</organism>
<keyword evidence="2" id="KW-0812">Transmembrane</keyword>
<evidence type="ECO:0008006" key="5">
    <source>
        <dbReference type="Google" id="ProtNLM"/>
    </source>
</evidence>
<reference evidence="3" key="1">
    <citation type="submission" date="2021-01" db="EMBL/GenBank/DDBJ databases">
        <title>Whole genome shotgun sequence of Planotetraspora silvatica NBRC 100141.</title>
        <authorList>
            <person name="Komaki H."/>
            <person name="Tamura T."/>
        </authorList>
    </citation>
    <scope>NUCLEOTIDE SEQUENCE</scope>
    <source>
        <strain evidence="3">NBRC 100141</strain>
    </source>
</reference>